<sequence>MSKKLEYIMKLLDEYLEEYDFCDEQELKQLEKILKRIEYVINYCYLGDQ</sequence>
<name>Q5W369_SIRV1</name>
<reference evidence="1" key="1">
    <citation type="submission" date="2004-05" db="EMBL/GenBank/DDBJ databases">
        <title>Multiple variants of the archaeal rudivirus SIRV1: evolution of a population of DNA virus species.</title>
        <authorList>
            <person name="Peng X."/>
            <person name="Phan H."/>
            <person name="Kessler A."/>
            <person name="Garrett R.A."/>
            <person name="Prangishvili D."/>
        </authorList>
    </citation>
    <scope>NUCLEOTIDE SEQUENCE</scope>
</reference>
<evidence type="ECO:0000313" key="1">
    <source>
        <dbReference type="EMBL" id="CAG28264.1"/>
    </source>
</evidence>
<protein>
    <submittedName>
        <fullName evidence="1">Uncharacterized protein</fullName>
    </submittedName>
</protein>
<organismHost>
    <name type="scientific">Saccharolobus islandicus</name>
    <name type="common">Sulfolobus islandicus</name>
    <dbReference type="NCBI Taxonomy" id="43080"/>
</organismHost>
<proteinExistence type="predicted"/>
<dbReference type="EMBL" id="AJ703801">
    <property type="protein sequence ID" value="CAG28264.1"/>
    <property type="molecule type" value="Genomic_DNA"/>
</dbReference>
<accession>Q5W369</accession>
<organism evidence="1">
    <name type="scientific">Sulfolobus islandicus rod-shaped virus 1</name>
    <name type="common">SIRV-1</name>
    <name type="synonym">Sulfolobus virus SIRV-1</name>
    <dbReference type="NCBI Taxonomy" id="157898"/>
    <lineage>
        <taxon>Viruses</taxon>
        <taxon>Adnaviria</taxon>
        <taxon>Zilligvirae</taxon>
        <taxon>Taleaviricota</taxon>
        <taxon>Tokiviricetes</taxon>
        <taxon>Ligamenvirales</taxon>
        <taxon>Rudiviridae</taxon>
        <taxon>Icerudivirus</taxon>
        <taxon>Icerudivirus kverkfjoellense</taxon>
        <taxon>Icerudivirus SIRV1</taxon>
    </lineage>
</organism>